<sequence length="115" mass="12032">MATASQHQHHRHGRRDRAGARARSRDDGTAKPTAVFRPRGGREWTLSVAVPGSIVANADMKAHLPGGGPGGAPQRADPRAQDHPGRPDRAGAGRVLRGRGGGVRRPAGGDNDDDD</sequence>
<keyword evidence="3" id="KW-1185">Reference proteome</keyword>
<dbReference type="EMBL" id="JAGHQM010002609">
    <property type="protein sequence ID" value="KAH0548378.1"/>
    <property type="molecule type" value="Genomic_DNA"/>
</dbReference>
<evidence type="ECO:0000313" key="2">
    <source>
        <dbReference type="EMBL" id="KAH0548378.1"/>
    </source>
</evidence>
<organism evidence="2 3">
    <name type="scientific">Trichoglossum hirsutum</name>
    <dbReference type="NCBI Taxonomy" id="265104"/>
    <lineage>
        <taxon>Eukaryota</taxon>
        <taxon>Fungi</taxon>
        <taxon>Dikarya</taxon>
        <taxon>Ascomycota</taxon>
        <taxon>Pezizomycotina</taxon>
        <taxon>Geoglossomycetes</taxon>
        <taxon>Geoglossales</taxon>
        <taxon>Geoglossaceae</taxon>
        <taxon>Trichoglossum</taxon>
    </lineage>
</organism>
<reference evidence="2" key="1">
    <citation type="submission" date="2021-03" db="EMBL/GenBank/DDBJ databases">
        <title>Comparative genomics and phylogenomic investigation of the class Geoglossomycetes provide insights into ecological specialization and systematics.</title>
        <authorList>
            <person name="Melie T."/>
            <person name="Pirro S."/>
            <person name="Miller A.N."/>
            <person name="Quandt A."/>
        </authorList>
    </citation>
    <scope>NUCLEOTIDE SEQUENCE</scope>
    <source>
        <strain evidence="2">CAQ_001_2017</strain>
    </source>
</reference>
<feature type="compositionally biased region" description="Basic and acidic residues" evidence="1">
    <location>
        <begin position="76"/>
        <end position="91"/>
    </location>
</feature>
<proteinExistence type="predicted"/>
<evidence type="ECO:0000313" key="3">
    <source>
        <dbReference type="Proteomes" id="UP000750711"/>
    </source>
</evidence>
<protein>
    <submittedName>
        <fullName evidence="2">Uncharacterized protein</fullName>
    </submittedName>
</protein>
<dbReference type="AlphaFoldDB" id="A0A9P8IEJ4"/>
<name>A0A9P8IEJ4_9PEZI</name>
<feature type="region of interest" description="Disordered" evidence="1">
    <location>
        <begin position="1"/>
        <end position="43"/>
    </location>
</feature>
<gene>
    <name evidence="2" type="ORF">GP486_007963</name>
</gene>
<evidence type="ECO:0000256" key="1">
    <source>
        <dbReference type="SAM" id="MobiDB-lite"/>
    </source>
</evidence>
<feature type="region of interest" description="Disordered" evidence="1">
    <location>
        <begin position="59"/>
        <end position="115"/>
    </location>
</feature>
<accession>A0A9P8IEJ4</accession>
<dbReference type="Proteomes" id="UP000750711">
    <property type="component" value="Unassembled WGS sequence"/>
</dbReference>
<feature type="compositionally biased region" description="Basic and acidic residues" evidence="1">
    <location>
        <begin position="16"/>
        <end position="29"/>
    </location>
</feature>
<comment type="caution">
    <text evidence="2">The sequence shown here is derived from an EMBL/GenBank/DDBJ whole genome shotgun (WGS) entry which is preliminary data.</text>
</comment>